<dbReference type="EMBL" id="JACXAC010000006">
    <property type="protein sequence ID" value="MBD2724300.1"/>
    <property type="molecule type" value="Genomic_DNA"/>
</dbReference>
<keyword evidence="3" id="KW-1185">Reference proteome</keyword>
<organism evidence="2 3">
    <name type="scientific">Hymenobacter armeniacus</name>
    <dbReference type="NCBI Taxonomy" id="2771358"/>
    <lineage>
        <taxon>Bacteria</taxon>
        <taxon>Pseudomonadati</taxon>
        <taxon>Bacteroidota</taxon>
        <taxon>Cytophagia</taxon>
        <taxon>Cytophagales</taxon>
        <taxon>Hymenobacteraceae</taxon>
        <taxon>Hymenobacter</taxon>
    </lineage>
</organism>
<feature type="chain" id="PRO_5046147400" description="Outer membrane protein beta-barrel domain-containing protein" evidence="1">
    <location>
        <begin position="20"/>
        <end position="242"/>
    </location>
</feature>
<name>A0ABR8JZY5_9BACT</name>
<evidence type="ECO:0000313" key="2">
    <source>
        <dbReference type="EMBL" id="MBD2724300.1"/>
    </source>
</evidence>
<proteinExistence type="predicted"/>
<comment type="caution">
    <text evidence="2">The sequence shown here is derived from an EMBL/GenBank/DDBJ whole genome shotgun (WGS) entry which is preliminary data.</text>
</comment>
<accession>A0ABR8JZY5</accession>
<reference evidence="2 3" key="1">
    <citation type="submission" date="2020-09" db="EMBL/GenBank/DDBJ databases">
        <authorList>
            <person name="Kim M.K."/>
        </authorList>
    </citation>
    <scope>NUCLEOTIDE SEQUENCE [LARGE SCALE GENOMIC DNA]</scope>
    <source>
        <strain evidence="2 3">BT189</strain>
    </source>
</reference>
<keyword evidence="1" id="KW-0732">Signal</keyword>
<dbReference type="Proteomes" id="UP000606003">
    <property type="component" value="Unassembled WGS sequence"/>
</dbReference>
<evidence type="ECO:0000256" key="1">
    <source>
        <dbReference type="SAM" id="SignalP"/>
    </source>
</evidence>
<feature type="signal peptide" evidence="1">
    <location>
        <begin position="1"/>
        <end position="19"/>
    </location>
</feature>
<sequence length="242" mass="26102">MKSTLLLLPLLAVALPAAAQDTEISGRAGVGLFWFGGPSAEGTSFVNFANNFGQPNGYTNNPYSSRLGAGLALGARVQHVGQRNGLVAFDLGYEWLRSRTAITQLYYTPPGISSFSGAYRADGRTELVAQHATAFVGLGHRFKAQALAIDVLAGPEAAYVFGFREKGSGTYNGNLNWAVDQPSRAASRFDARLRADATVWYQRLGFNASYSHGLLNYQRGLLGASPEVYARTLRLGLAYKLR</sequence>
<evidence type="ECO:0000313" key="3">
    <source>
        <dbReference type="Proteomes" id="UP000606003"/>
    </source>
</evidence>
<gene>
    <name evidence="2" type="ORF">IC234_19385</name>
</gene>
<evidence type="ECO:0008006" key="4">
    <source>
        <dbReference type="Google" id="ProtNLM"/>
    </source>
</evidence>
<protein>
    <recommendedName>
        <fullName evidence="4">Outer membrane protein beta-barrel domain-containing protein</fullName>
    </recommendedName>
</protein>
<dbReference type="RefSeq" id="WP_190927922.1">
    <property type="nucleotide sequence ID" value="NZ_JACXAC010000006.1"/>
</dbReference>